<accession>A0A6V7H0Y1</accession>
<keyword evidence="2" id="KW-1185">Reference proteome</keyword>
<organism evidence="1 2">
    <name type="scientific">Heterotrigona itama</name>
    <dbReference type="NCBI Taxonomy" id="395501"/>
    <lineage>
        <taxon>Eukaryota</taxon>
        <taxon>Metazoa</taxon>
        <taxon>Ecdysozoa</taxon>
        <taxon>Arthropoda</taxon>
        <taxon>Hexapoda</taxon>
        <taxon>Insecta</taxon>
        <taxon>Pterygota</taxon>
        <taxon>Neoptera</taxon>
        <taxon>Endopterygota</taxon>
        <taxon>Hymenoptera</taxon>
        <taxon>Apocrita</taxon>
        <taxon>Aculeata</taxon>
        <taxon>Apoidea</taxon>
        <taxon>Anthophila</taxon>
        <taxon>Apidae</taxon>
        <taxon>Heterotrigona</taxon>
    </lineage>
</organism>
<dbReference type="EMBL" id="CAJDYZ010005214">
    <property type="protein sequence ID" value="CAD1472314.1"/>
    <property type="molecule type" value="Genomic_DNA"/>
</dbReference>
<reference evidence="1" key="1">
    <citation type="submission" date="2020-07" db="EMBL/GenBank/DDBJ databases">
        <authorList>
            <person name="Nazaruddin N."/>
        </authorList>
    </citation>
    <scope>NUCLEOTIDE SEQUENCE</scope>
</reference>
<dbReference type="AlphaFoldDB" id="A0A6V7H0Y1"/>
<feature type="non-terminal residue" evidence="1">
    <location>
        <position position="1"/>
    </location>
</feature>
<name>A0A6V7H0Y1_9HYME</name>
<evidence type="ECO:0000313" key="1">
    <source>
        <dbReference type="EMBL" id="CAD1472314.1"/>
    </source>
</evidence>
<dbReference type="Proteomes" id="UP000752696">
    <property type="component" value="Unassembled WGS sequence"/>
</dbReference>
<gene>
    <name evidence="1" type="ORF">MHI_LOCUS286401</name>
</gene>
<sequence>YVPLDNKCYYYYKNFVALNCGYFRFCARCMSFYDKDQISCIYIINIYSKWNDEFQRIIFFKKPTLLENRSIFSNSTLQFNWVKS</sequence>
<protein>
    <submittedName>
        <fullName evidence="1">Uncharacterized protein</fullName>
    </submittedName>
</protein>
<evidence type="ECO:0000313" key="2">
    <source>
        <dbReference type="Proteomes" id="UP000752696"/>
    </source>
</evidence>
<proteinExistence type="predicted"/>
<comment type="caution">
    <text evidence="1">The sequence shown here is derived from an EMBL/GenBank/DDBJ whole genome shotgun (WGS) entry which is preliminary data.</text>
</comment>